<evidence type="ECO:0000313" key="2">
    <source>
        <dbReference type="Proteomes" id="UP001497516"/>
    </source>
</evidence>
<dbReference type="Proteomes" id="UP001497516">
    <property type="component" value="Chromosome 9"/>
</dbReference>
<protein>
    <submittedName>
        <fullName evidence="1">Uncharacterized protein</fullName>
    </submittedName>
</protein>
<proteinExistence type="predicted"/>
<dbReference type="EMBL" id="OZ034822">
    <property type="protein sequence ID" value="CAL1411890.1"/>
    <property type="molecule type" value="Genomic_DNA"/>
</dbReference>
<organism evidence="1 2">
    <name type="scientific">Linum trigynum</name>
    <dbReference type="NCBI Taxonomy" id="586398"/>
    <lineage>
        <taxon>Eukaryota</taxon>
        <taxon>Viridiplantae</taxon>
        <taxon>Streptophyta</taxon>
        <taxon>Embryophyta</taxon>
        <taxon>Tracheophyta</taxon>
        <taxon>Spermatophyta</taxon>
        <taxon>Magnoliopsida</taxon>
        <taxon>eudicotyledons</taxon>
        <taxon>Gunneridae</taxon>
        <taxon>Pentapetalae</taxon>
        <taxon>rosids</taxon>
        <taxon>fabids</taxon>
        <taxon>Malpighiales</taxon>
        <taxon>Linaceae</taxon>
        <taxon>Linum</taxon>
    </lineage>
</organism>
<name>A0AAV2GR55_9ROSI</name>
<sequence>MNRGRRAAPNPATFNTFSLGFPSASSPSPVSIAAPSSPVYVPVPTSRSNSYTPSSLPVPTLPVAIPSPCNRSPLACFGIVKS</sequence>
<evidence type="ECO:0000313" key="1">
    <source>
        <dbReference type="EMBL" id="CAL1411890.1"/>
    </source>
</evidence>
<keyword evidence="2" id="KW-1185">Reference proteome</keyword>
<gene>
    <name evidence="1" type="ORF">LTRI10_LOCUS51220</name>
</gene>
<accession>A0AAV2GR55</accession>
<dbReference type="AlphaFoldDB" id="A0AAV2GR55"/>
<reference evidence="1 2" key="1">
    <citation type="submission" date="2024-04" db="EMBL/GenBank/DDBJ databases">
        <authorList>
            <person name="Fracassetti M."/>
        </authorList>
    </citation>
    <scope>NUCLEOTIDE SEQUENCE [LARGE SCALE GENOMIC DNA]</scope>
</reference>